<accession>A0A0V1D975</accession>
<gene>
    <name evidence="1" type="ORF">T4A_10673</name>
</gene>
<protein>
    <submittedName>
        <fullName evidence="1">Uncharacterized protein</fullName>
    </submittedName>
</protein>
<name>A0A0V1D975_TRIPS</name>
<dbReference type="EMBL" id="JYDR01003514">
    <property type="protein sequence ID" value="KRY58153.1"/>
    <property type="molecule type" value="Genomic_DNA"/>
</dbReference>
<reference evidence="1 2" key="1">
    <citation type="submission" date="2015-01" db="EMBL/GenBank/DDBJ databases">
        <title>Evolution of Trichinella species and genotypes.</title>
        <authorList>
            <person name="Korhonen P.K."/>
            <person name="Edoardo P."/>
            <person name="Giuseppe L.R."/>
            <person name="Gasser R.B."/>
        </authorList>
    </citation>
    <scope>NUCLEOTIDE SEQUENCE [LARGE SCALE GENOMIC DNA]</scope>
    <source>
        <strain evidence="1">ISS13</strain>
    </source>
</reference>
<sequence>MCNEKFKSNLLQNYCIVWGQIFRNTITYQYKKKLENFEKMLFFQKWTKWVLIDSE</sequence>
<organism evidence="1 2">
    <name type="scientific">Trichinella pseudospiralis</name>
    <name type="common">Parasitic roundworm</name>
    <dbReference type="NCBI Taxonomy" id="6337"/>
    <lineage>
        <taxon>Eukaryota</taxon>
        <taxon>Metazoa</taxon>
        <taxon>Ecdysozoa</taxon>
        <taxon>Nematoda</taxon>
        <taxon>Enoplea</taxon>
        <taxon>Dorylaimia</taxon>
        <taxon>Trichinellida</taxon>
        <taxon>Trichinellidae</taxon>
        <taxon>Trichinella</taxon>
    </lineage>
</organism>
<dbReference type="Proteomes" id="UP000054632">
    <property type="component" value="Unassembled WGS sequence"/>
</dbReference>
<comment type="caution">
    <text evidence="1">The sequence shown here is derived from an EMBL/GenBank/DDBJ whole genome shotgun (WGS) entry which is preliminary data.</text>
</comment>
<evidence type="ECO:0000313" key="1">
    <source>
        <dbReference type="EMBL" id="KRY58153.1"/>
    </source>
</evidence>
<dbReference type="AlphaFoldDB" id="A0A0V1D975"/>
<proteinExistence type="predicted"/>
<evidence type="ECO:0000313" key="2">
    <source>
        <dbReference type="Proteomes" id="UP000054632"/>
    </source>
</evidence>